<dbReference type="FunFam" id="2.40.420.20:FF:000001">
    <property type="entry name" value="Efflux RND transporter periplasmic adaptor subunit"/>
    <property type="match status" value="1"/>
</dbReference>
<evidence type="ECO:0000256" key="1">
    <source>
        <dbReference type="ARBA" id="ARBA00004196"/>
    </source>
</evidence>
<dbReference type="InterPro" id="IPR058624">
    <property type="entry name" value="MdtA-like_HH"/>
</dbReference>
<feature type="domain" description="Multidrug resistance protein MdtA-like barrel-sandwich hybrid" evidence="4">
    <location>
        <begin position="74"/>
        <end position="212"/>
    </location>
</feature>
<evidence type="ECO:0000259" key="5">
    <source>
        <dbReference type="Pfam" id="PF25944"/>
    </source>
</evidence>
<dbReference type="Pfam" id="PF25876">
    <property type="entry name" value="HH_MFP_RND"/>
    <property type="match status" value="1"/>
</dbReference>
<dbReference type="Pfam" id="PF25944">
    <property type="entry name" value="Beta-barrel_RND"/>
    <property type="match status" value="1"/>
</dbReference>
<dbReference type="InterPro" id="IPR058626">
    <property type="entry name" value="MdtA-like_b-barrel"/>
</dbReference>
<evidence type="ECO:0000259" key="3">
    <source>
        <dbReference type="Pfam" id="PF25876"/>
    </source>
</evidence>
<organism evidence="7 8">
    <name type="scientific">Nitrosomonas communis</name>
    <dbReference type="NCBI Taxonomy" id="44574"/>
    <lineage>
        <taxon>Bacteria</taxon>
        <taxon>Pseudomonadati</taxon>
        <taxon>Pseudomonadota</taxon>
        <taxon>Betaproteobacteria</taxon>
        <taxon>Nitrosomonadales</taxon>
        <taxon>Nitrosomonadaceae</taxon>
        <taxon>Nitrosomonas</taxon>
    </lineage>
</organism>
<dbReference type="Proteomes" id="UP000183454">
    <property type="component" value="Unassembled WGS sequence"/>
</dbReference>
<proteinExistence type="inferred from homology"/>
<dbReference type="AlphaFoldDB" id="A0A1H2QBW1"/>
<sequence length="432" mass="48115">MYQMIQRLTVFIARTGHAVTSMSVGLCLLLLAGCAEQPSTDLLPPVPQVEVMTVTARTIEDQPEFIGQTEAFRPVEIRSQVSGIIKKVFFTEGRDVKKGDRLYLIDPVPFKAIYLSSKAKVTEAQARLTQARNDLERVKPLLKKQAVSKKDVDDAEAEVLAARAALEAAQNDLVKAKFDMDNTLITAPVSGRIGRSQFYEGRLISAQTTLLATIDQLDPMYVNVSVPESYLLRRRRELAEQKIQRPDIFQLRGIMIFSDGSVYPEEGVLDFADIALRPETGTLQGRFKFPNPEGKEAPGRSYFFPGQFVKIRLKGYIRTNAILIPQRAVQQGTTGSFVYVIDEEEKAELRPVQASTWHGDEWLIDSGLHVGERVVVGGFHRVLPGTRVNAVEMQNESISASTPSADQVTYDSISKSNMTRRRTADSINHTAK</sequence>
<comment type="similarity">
    <text evidence="2">Belongs to the membrane fusion protein (MFP) (TC 8.A.1) family.</text>
</comment>
<name>A0A1H2QBW1_9PROT</name>
<dbReference type="RefSeq" id="WP_342019209.1">
    <property type="nucleotide sequence ID" value="NZ_FNNH01000002.1"/>
</dbReference>
<dbReference type="InterPro" id="IPR058627">
    <property type="entry name" value="MdtA-like_C"/>
</dbReference>
<protein>
    <submittedName>
        <fullName evidence="7">Membrane fusion protein, multidrug efflux system</fullName>
    </submittedName>
</protein>
<dbReference type="Gene3D" id="2.40.420.20">
    <property type="match status" value="1"/>
</dbReference>
<dbReference type="Gene3D" id="2.40.50.100">
    <property type="match status" value="1"/>
</dbReference>
<dbReference type="GO" id="GO:0046677">
    <property type="term" value="P:response to antibiotic"/>
    <property type="evidence" value="ECO:0007669"/>
    <property type="project" value="TreeGrafter"/>
</dbReference>
<dbReference type="EMBL" id="FNNH01000002">
    <property type="protein sequence ID" value="SDW04747.1"/>
    <property type="molecule type" value="Genomic_DNA"/>
</dbReference>
<feature type="domain" description="Multidrug resistance protein MdtA-like beta-barrel" evidence="5">
    <location>
        <begin position="219"/>
        <end position="314"/>
    </location>
</feature>
<dbReference type="NCBIfam" id="TIGR01730">
    <property type="entry name" value="RND_mfp"/>
    <property type="match status" value="1"/>
</dbReference>
<evidence type="ECO:0000259" key="6">
    <source>
        <dbReference type="Pfam" id="PF25967"/>
    </source>
</evidence>
<evidence type="ECO:0000313" key="7">
    <source>
        <dbReference type="EMBL" id="SDW04747.1"/>
    </source>
</evidence>
<evidence type="ECO:0000259" key="4">
    <source>
        <dbReference type="Pfam" id="PF25917"/>
    </source>
</evidence>
<dbReference type="GO" id="GO:0030313">
    <property type="term" value="C:cell envelope"/>
    <property type="evidence" value="ECO:0007669"/>
    <property type="project" value="UniProtKB-SubCell"/>
</dbReference>
<dbReference type="PANTHER" id="PTHR30158:SF3">
    <property type="entry name" value="MULTIDRUG EFFLUX PUMP SUBUNIT ACRA-RELATED"/>
    <property type="match status" value="1"/>
</dbReference>
<dbReference type="PANTHER" id="PTHR30158">
    <property type="entry name" value="ACRA/E-RELATED COMPONENT OF DRUG EFFLUX TRANSPORTER"/>
    <property type="match status" value="1"/>
</dbReference>
<dbReference type="Pfam" id="PF25967">
    <property type="entry name" value="RND-MFP_C"/>
    <property type="match status" value="1"/>
</dbReference>
<feature type="domain" description="Multidrug resistance protein MdtA-like alpha-helical hairpin" evidence="3">
    <location>
        <begin position="116"/>
        <end position="182"/>
    </location>
</feature>
<evidence type="ECO:0000313" key="8">
    <source>
        <dbReference type="Proteomes" id="UP000183454"/>
    </source>
</evidence>
<feature type="domain" description="Multidrug resistance protein MdtA-like C-terminal permuted SH3" evidence="6">
    <location>
        <begin position="320"/>
        <end position="380"/>
    </location>
</feature>
<dbReference type="GO" id="GO:0022857">
    <property type="term" value="F:transmembrane transporter activity"/>
    <property type="evidence" value="ECO:0007669"/>
    <property type="project" value="InterPro"/>
</dbReference>
<evidence type="ECO:0000256" key="2">
    <source>
        <dbReference type="ARBA" id="ARBA00009477"/>
    </source>
</evidence>
<accession>A0A1H2QBW1</accession>
<comment type="subcellular location">
    <subcellularLocation>
        <location evidence="1">Cell envelope</location>
    </subcellularLocation>
</comment>
<dbReference type="InterPro" id="IPR058625">
    <property type="entry name" value="MdtA-like_BSH"/>
</dbReference>
<reference evidence="7 8" key="1">
    <citation type="submission" date="2016-10" db="EMBL/GenBank/DDBJ databases">
        <authorList>
            <person name="de Groot N.N."/>
        </authorList>
    </citation>
    <scope>NUCLEOTIDE SEQUENCE [LARGE SCALE GENOMIC DNA]</scope>
    <source>
        <strain evidence="7 8">Nm110</strain>
    </source>
</reference>
<dbReference type="GO" id="GO:0005886">
    <property type="term" value="C:plasma membrane"/>
    <property type="evidence" value="ECO:0007669"/>
    <property type="project" value="TreeGrafter"/>
</dbReference>
<dbReference type="Gene3D" id="2.40.30.170">
    <property type="match status" value="1"/>
</dbReference>
<dbReference type="PROSITE" id="PS51257">
    <property type="entry name" value="PROKAR_LIPOPROTEIN"/>
    <property type="match status" value="1"/>
</dbReference>
<dbReference type="SUPFAM" id="SSF111369">
    <property type="entry name" value="HlyD-like secretion proteins"/>
    <property type="match status" value="1"/>
</dbReference>
<dbReference type="Gene3D" id="1.10.287.470">
    <property type="entry name" value="Helix hairpin bin"/>
    <property type="match status" value="1"/>
</dbReference>
<dbReference type="InterPro" id="IPR006143">
    <property type="entry name" value="RND_pump_MFP"/>
</dbReference>
<gene>
    <name evidence="7" type="ORF">SAMN05421882_100250</name>
</gene>
<dbReference type="Pfam" id="PF25917">
    <property type="entry name" value="BSH_RND"/>
    <property type="match status" value="1"/>
</dbReference>